<evidence type="ECO:0000313" key="4">
    <source>
        <dbReference type="Proteomes" id="UP000007431"/>
    </source>
</evidence>
<gene>
    <name evidence="3" type="ORF">SCHCODRAFT_236698</name>
</gene>
<feature type="signal peptide" evidence="1">
    <location>
        <begin position="1"/>
        <end position="20"/>
    </location>
</feature>
<dbReference type="AlphaFoldDB" id="D8QCK1"/>
<dbReference type="InterPro" id="IPR022013">
    <property type="entry name" value="CBP"/>
</dbReference>
<dbReference type="Gene3D" id="1.10.1740.120">
    <property type="match status" value="1"/>
</dbReference>
<keyword evidence="1" id="KW-0732">Signal</keyword>
<protein>
    <recommendedName>
        <fullName evidence="2">Fungal calcium binding protein domain-containing protein</fullName>
    </recommendedName>
</protein>
<dbReference type="InParanoid" id="D8QCK1"/>
<feature type="domain" description="Fungal calcium binding protein" evidence="2">
    <location>
        <begin position="43"/>
        <end position="94"/>
    </location>
</feature>
<dbReference type="GeneID" id="9591268"/>
<name>D8QCK1_SCHCM</name>
<dbReference type="HOGENOM" id="CLU_164947_0_0_1"/>
<dbReference type="EMBL" id="GL377309">
    <property type="protein sequence ID" value="EFI94543.1"/>
    <property type="molecule type" value="Genomic_DNA"/>
</dbReference>
<feature type="chain" id="PRO_5003120745" description="Fungal calcium binding protein domain-containing protein" evidence="1">
    <location>
        <begin position="21"/>
        <end position="100"/>
    </location>
</feature>
<accession>D8QCK1</accession>
<dbReference type="VEuPathDB" id="FungiDB:SCHCODRAFT_01101025"/>
<proteinExistence type="predicted"/>
<evidence type="ECO:0000256" key="1">
    <source>
        <dbReference type="SAM" id="SignalP"/>
    </source>
</evidence>
<sequence>MKLSFTVFTAALAAVAYASADVDATELVRRDRLVDHISCPLVCNPQSCLGSLAPSVATCGAALATAGANIFADISCLTAAVKTVTSLPDSCKQCLDEFGL</sequence>
<dbReference type="KEGG" id="scm:SCHCO_01101025"/>
<dbReference type="RefSeq" id="XP_003029446.1">
    <property type="nucleotide sequence ID" value="XM_003029400.1"/>
</dbReference>
<dbReference type="OrthoDB" id="3036244at2759"/>
<keyword evidence="4" id="KW-1185">Reference proteome</keyword>
<dbReference type="Pfam" id="PF12192">
    <property type="entry name" value="CBP"/>
    <property type="match status" value="1"/>
</dbReference>
<evidence type="ECO:0000313" key="3">
    <source>
        <dbReference type="EMBL" id="EFI94543.1"/>
    </source>
</evidence>
<organism evidence="4">
    <name type="scientific">Schizophyllum commune (strain H4-8 / FGSC 9210)</name>
    <name type="common">Split gill fungus</name>
    <dbReference type="NCBI Taxonomy" id="578458"/>
    <lineage>
        <taxon>Eukaryota</taxon>
        <taxon>Fungi</taxon>
        <taxon>Dikarya</taxon>
        <taxon>Basidiomycota</taxon>
        <taxon>Agaricomycotina</taxon>
        <taxon>Agaricomycetes</taxon>
        <taxon>Agaricomycetidae</taxon>
        <taxon>Agaricales</taxon>
        <taxon>Schizophyllaceae</taxon>
        <taxon>Schizophyllum</taxon>
    </lineage>
</organism>
<evidence type="ECO:0000259" key="2">
    <source>
        <dbReference type="Pfam" id="PF12192"/>
    </source>
</evidence>
<reference evidence="3 4" key="1">
    <citation type="journal article" date="2010" name="Nat. Biotechnol.">
        <title>Genome sequence of the model mushroom Schizophyllum commune.</title>
        <authorList>
            <person name="Ohm R.A."/>
            <person name="de Jong J.F."/>
            <person name="Lugones L.G."/>
            <person name="Aerts A."/>
            <person name="Kothe E."/>
            <person name="Stajich J.E."/>
            <person name="de Vries R.P."/>
            <person name="Record E."/>
            <person name="Levasseur A."/>
            <person name="Baker S.E."/>
            <person name="Bartholomew K.A."/>
            <person name="Coutinho P.M."/>
            <person name="Erdmann S."/>
            <person name="Fowler T.J."/>
            <person name="Gathman A.C."/>
            <person name="Lombard V."/>
            <person name="Henrissat B."/>
            <person name="Knabe N."/>
            <person name="Kuees U."/>
            <person name="Lilly W.W."/>
            <person name="Lindquist E."/>
            <person name="Lucas S."/>
            <person name="Magnuson J.K."/>
            <person name="Piumi F."/>
            <person name="Raudaskoski M."/>
            <person name="Salamov A."/>
            <person name="Schmutz J."/>
            <person name="Schwarze F.W.M.R."/>
            <person name="vanKuyk P.A."/>
            <person name="Horton J.S."/>
            <person name="Grigoriev I.V."/>
            <person name="Woesten H.A.B."/>
        </authorList>
    </citation>
    <scope>NUCLEOTIDE SEQUENCE [LARGE SCALE GENOMIC DNA]</scope>
    <source>
        <strain evidence="4">H4-8 / FGSC 9210</strain>
    </source>
</reference>
<dbReference type="Proteomes" id="UP000007431">
    <property type="component" value="Unassembled WGS sequence"/>
</dbReference>